<dbReference type="InterPro" id="IPR029052">
    <property type="entry name" value="Metallo-depent_PP-like"/>
</dbReference>
<dbReference type="Gene3D" id="3.60.21.10">
    <property type="match status" value="1"/>
</dbReference>
<dbReference type="Proteomes" id="UP000749559">
    <property type="component" value="Unassembled WGS sequence"/>
</dbReference>
<evidence type="ECO:0000313" key="4">
    <source>
        <dbReference type="Proteomes" id="UP000749559"/>
    </source>
</evidence>
<proteinExistence type="inferred from homology"/>
<accession>A0A8J1XFM1</accession>
<reference evidence="3" key="1">
    <citation type="submission" date="2022-03" db="EMBL/GenBank/DDBJ databases">
        <authorList>
            <person name="Martin C."/>
        </authorList>
    </citation>
    <scope>NUCLEOTIDE SEQUENCE</scope>
</reference>
<dbReference type="OrthoDB" id="630188at2759"/>
<evidence type="ECO:0000313" key="3">
    <source>
        <dbReference type="EMBL" id="CAH1784866.1"/>
    </source>
</evidence>
<feature type="compositionally biased region" description="Basic and acidic residues" evidence="2">
    <location>
        <begin position="54"/>
        <end position="63"/>
    </location>
</feature>
<comment type="caution">
    <text evidence="3">The sequence shown here is derived from an EMBL/GenBank/DDBJ whole genome shotgun (WGS) entry which is preliminary data.</text>
</comment>
<evidence type="ECO:0000256" key="2">
    <source>
        <dbReference type="SAM" id="MobiDB-lite"/>
    </source>
</evidence>
<dbReference type="CDD" id="cd07379">
    <property type="entry name" value="MPP_239FB"/>
    <property type="match status" value="1"/>
</dbReference>
<keyword evidence="4" id="KW-1185">Reference proteome</keyword>
<dbReference type="InterPro" id="IPR051693">
    <property type="entry name" value="UPF0046_metallophosphoest"/>
</dbReference>
<name>A0A8J1XFM1_OWEFU</name>
<dbReference type="Pfam" id="PF00149">
    <property type="entry name" value="Metallophos"/>
    <property type="match status" value="1"/>
</dbReference>
<evidence type="ECO:0000256" key="1">
    <source>
        <dbReference type="ARBA" id="ARBA00007993"/>
    </source>
</evidence>
<comment type="similarity">
    <text evidence="1">Belongs to the UPF0046 family.</text>
</comment>
<feature type="region of interest" description="Disordered" evidence="2">
    <location>
        <begin position="40"/>
        <end position="81"/>
    </location>
</feature>
<dbReference type="InterPro" id="IPR004843">
    <property type="entry name" value="Calcineurin-like_PHP"/>
</dbReference>
<protein>
    <submittedName>
        <fullName evidence="3">Uncharacterized protein</fullName>
    </submittedName>
</protein>
<dbReference type="PANTHER" id="PTHR12905">
    <property type="entry name" value="METALLOPHOSPHOESTERASE"/>
    <property type="match status" value="1"/>
</dbReference>
<gene>
    <name evidence="3" type="ORF">OFUS_LOCUS10985</name>
</gene>
<dbReference type="PANTHER" id="PTHR12905:SF0">
    <property type="entry name" value="CALCINEURIN-LIKE PHOSPHOESTERASE DOMAIN-CONTAINING PROTEIN"/>
    <property type="match status" value="1"/>
</dbReference>
<sequence>MEREIEQCRDCNMGEHGKNIESTTHQCVLCTTFHGTKLTSNSTTSCPGASGNHHTSEENESHSMNDNQASRTSSSEPVECVIPNGSTAARRSVFERFKNPDFIGKLNCVSYAKASDAVKRENSHVSKRYEVEKLKQQETDNSAPTVSEKGDTHIGIHKYTDDPCTVYEILRVKRIFQQIPQKKRMPVDTPIFPDKVRFVCISDTHSQLHKCLDAIPPGDVLIHAGDFSNIGRVTEIMNFNKTMGSLSHKHKVLIAGNHEITFDEKTAPGNNTGEMRELITSATYLQDKTIELYGINIYGAPWAPEFGINAFGLPRGEKLLEKWQQIPSNTDVLITHGPPLGHCDLTKSMQRAGCVELLNTIQFRVKPKFHIFGHIHEAHGMSTDGTTTYINASICNLGYKTVQSPIIFDIPLPEGVCKEDF</sequence>
<dbReference type="AlphaFoldDB" id="A0A8J1XFM1"/>
<dbReference type="GO" id="GO:0016787">
    <property type="term" value="F:hydrolase activity"/>
    <property type="evidence" value="ECO:0007669"/>
    <property type="project" value="InterPro"/>
</dbReference>
<organism evidence="3 4">
    <name type="scientific">Owenia fusiformis</name>
    <name type="common">Polychaete worm</name>
    <dbReference type="NCBI Taxonomy" id="6347"/>
    <lineage>
        <taxon>Eukaryota</taxon>
        <taxon>Metazoa</taxon>
        <taxon>Spiralia</taxon>
        <taxon>Lophotrochozoa</taxon>
        <taxon>Annelida</taxon>
        <taxon>Polychaeta</taxon>
        <taxon>Sedentaria</taxon>
        <taxon>Canalipalpata</taxon>
        <taxon>Sabellida</taxon>
        <taxon>Oweniida</taxon>
        <taxon>Oweniidae</taxon>
        <taxon>Owenia</taxon>
    </lineage>
</organism>
<dbReference type="SUPFAM" id="SSF56300">
    <property type="entry name" value="Metallo-dependent phosphatases"/>
    <property type="match status" value="1"/>
</dbReference>
<feature type="compositionally biased region" description="Polar residues" evidence="2">
    <location>
        <begin position="64"/>
        <end position="76"/>
    </location>
</feature>
<dbReference type="EMBL" id="CAIIXF020000005">
    <property type="protein sequence ID" value="CAH1784866.1"/>
    <property type="molecule type" value="Genomic_DNA"/>
</dbReference>